<feature type="domain" description="Helix-hairpin-helix DNA-binding motif class 1" evidence="1">
    <location>
        <begin position="124"/>
        <end position="143"/>
    </location>
</feature>
<dbReference type="GO" id="GO:0003677">
    <property type="term" value="F:DNA binding"/>
    <property type="evidence" value="ECO:0007669"/>
    <property type="project" value="InterPro"/>
</dbReference>
<dbReference type="InterPro" id="IPR003583">
    <property type="entry name" value="Hlx-hairpin-Hlx_DNA-bd_motif"/>
</dbReference>
<accession>A0A382PGC0</accession>
<dbReference type="InterPro" id="IPR010994">
    <property type="entry name" value="RuvA_2-like"/>
</dbReference>
<dbReference type="PANTHER" id="PTHR21180:SF32">
    <property type="entry name" value="ENDONUCLEASE_EXONUCLEASE_PHOSPHATASE FAMILY DOMAIN-CONTAINING PROTEIN 1"/>
    <property type="match status" value="1"/>
</dbReference>
<dbReference type="PANTHER" id="PTHR21180">
    <property type="entry name" value="ENDONUCLEASE/EXONUCLEASE/PHOSPHATASE FAMILY DOMAIN-CONTAINING PROTEIN 1"/>
    <property type="match status" value="1"/>
</dbReference>
<dbReference type="Pfam" id="PF12836">
    <property type="entry name" value="HHH_3"/>
    <property type="match status" value="1"/>
</dbReference>
<organism evidence="2">
    <name type="scientific">marine metagenome</name>
    <dbReference type="NCBI Taxonomy" id="408172"/>
    <lineage>
        <taxon>unclassified sequences</taxon>
        <taxon>metagenomes</taxon>
        <taxon>ecological metagenomes</taxon>
    </lineage>
</organism>
<name>A0A382PGC0_9ZZZZ</name>
<dbReference type="Gene3D" id="1.10.150.320">
    <property type="entry name" value="Photosystem II 12 kDa extrinsic protein"/>
    <property type="match status" value="1"/>
</dbReference>
<sequence>MILFTKREKQVIIFLICTLVAGYAVKHYKQAHLYDDFNPLSKVEKEAFKETAELTYKQLDRTDKTGLEQEPNRSVEKKYKPTIEIININTADKQDLIKLPKIGAVTAERIIRFRDDFGSFETLDDLMKIKGIGPKTLEKLKHHITL</sequence>
<dbReference type="InterPro" id="IPR004509">
    <property type="entry name" value="Competence_ComEA_HhH"/>
</dbReference>
<evidence type="ECO:0000313" key="2">
    <source>
        <dbReference type="EMBL" id="SVC72439.1"/>
    </source>
</evidence>
<dbReference type="AlphaFoldDB" id="A0A382PGC0"/>
<dbReference type="InterPro" id="IPR051675">
    <property type="entry name" value="Endo/Exo/Phosphatase_dom_1"/>
</dbReference>
<dbReference type="SUPFAM" id="SSF47781">
    <property type="entry name" value="RuvA domain 2-like"/>
    <property type="match status" value="1"/>
</dbReference>
<dbReference type="EMBL" id="UINC01107227">
    <property type="protein sequence ID" value="SVC72439.1"/>
    <property type="molecule type" value="Genomic_DNA"/>
</dbReference>
<protein>
    <recommendedName>
        <fullName evidence="1">Helix-hairpin-helix DNA-binding motif class 1 domain-containing protein</fullName>
    </recommendedName>
</protein>
<evidence type="ECO:0000259" key="1">
    <source>
        <dbReference type="SMART" id="SM00278"/>
    </source>
</evidence>
<proteinExistence type="predicted"/>
<dbReference type="NCBIfam" id="TIGR00426">
    <property type="entry name" value="competence protein ComEA helix-hairpin-helix repeat region"/>
    <property type="match status" value="1"/>
</dbReference>
<dbReference type="SMART" id="SM00278">
    <property type="entry name" value="HhH1"/>
    <property type="match status" value="2"/>
</dbReference>
<gene>
    <name evidence="2" type="ORF">METZ01_LOCUS325293</name>
</gene>
<feature type="domain" description="Helix-hairpin-helix DNA-binding motif class 1" evidence="1">
    <location>
        <begin position="94"/>
        <end position="113"/>
    </location>
</feature>
<reference evidence="2" key="1">
    <citation type="submission" date="2018-05" db="EMBL/GenBank/DDBJ databases">
        <authorList>
            <person name="Lanie J.A."/>
            <person name="Ng W.-L."/>
            <person name="Kazmierczak K.M."/>
            <person name="Andrzejewski T.M."/>
            <person name="Davidsen T.M."/>
            <person name="Wayne K.J."/>
            <person name="Tettelin H."/>
            <person name="Glass J.I."/>
            <person name="Rusch D."/>
            <person name="Podicherti R."/>
            <person name="Tsui H.-C.T."/>
            <person name="Winkler M.E."/>
        </authorList>
    </citation>
    <scope>NUCLEOTIDE SEQUENCE</scope>
</reference>
<dbReference type="GO" id="GO:0006281">
    <property type="term" value="P:DNA repair"/>
    <property type="evidence" value="ECO:0007669"/>
    <property type="project" value="InterPro"/>
</dbReference>